<protein>
    <recommendedName>
        <fullName evidence="4">Portal protein</fullName>
    </recommendedName>
</protein>
<dbReference type="KEGG" id="kra:Krad_1722"/>
<dbReference type="HOGENOM" id="CLU_037838_3_0_11"/>
<reference evidence="3" key="1">
    <citation type="journal article" date="2008" name="PLoS ONE">
        <title>Survival in nuclear waste, extreme resistance, and potential applications gleaned from the genome sequence of Kineococcus radiotolerans SRS30216.</title>
        <authorList>
            <person name="Bagwell C.E."/>
            <person name="Bhat S."/>
            <person name="Hawkins G.M."/>
            <person name="Smith B.W."/>
            <person name="Biswas T."/>
            <person name="Hoover T.R."/>
            <person name="Saunders E."/>
            <person name="Han C.S."/>
            <person name="Tsodikov O.V."/>
            <person name="Shimkets L.J."/>
        </authorList>
    </citation>
    <scope>NUCLEOTIDE SEQUENCE [LARGE SCALE GENOMIC DNA]</scope>
    <source>
        <strain evidence="3">ATCC BAA-149 / DSM 14245 / SRS30216</strain>
    </source>
</reference>
<feature type="region of interest" description="Disordered" evidence="1">
    <location>
        <begin position="436"/>
        <end position="458"/>
    </location>
</feature>
<gene>
    <name evidence="2" type="ordered locus">Krad_1722</name>
</gene>
<dbReference type="RefSeq" id="WP_011981653.1">
    <property type="nucleotide sequence ID" value="NC_009664.2"/>
</dbReference>
<dbReference type="Proteomes" id="UP000001116">
    <property type="component" value="Chromosome"/>
</dbReference>
<evidence type="ECO:0000256" key="1">
    <source>
        <dbReference type="SAM" id="MobiDB-lite"/>
    </source>
</evidence>
<dbReference type="AlphaFoldDB" id="A6W8R9"/>
<dbReference type="Pfam" id="PF05133">
    <property type="entry name" value="SPP1_portal"/>
    <property type="match status" value="1"/>
</dbReference>
<accession>A6W8R9</accession>
<dbReference type="InterPro" id="IPR021145">
    <property type="entry name" value="Portal_protein_SPP1_Gp6-like"/>
</dbReference>
<feature type="compositionally biased region" description="Polar residues" evidence="1">
    <location>
        <begin position="436"/>
        <end position="445"/>
    </location>
</feature>
<keyword evidence="3" id="KW-1185">Reference proteome</keyword>
<name>A6W8R9_KINRD</name>
<organism evidence="2 3">
    <name type="scientific">Kineococcus radiotolerans (strain ATCC BAA-149 / DSM 14245 / SRS30216)</name>
    <dbReference type="NCBI Taxonomy" id="266940"/>
    <lineage>
        <taxon>Bacteria</taxon>
        <taxon>Bacillati</taxon>
        <taxon>Actinomycetota</taxon>
        <taxon>Actinomycetes</taxon>
        <taxon>Kineosporiales</taxon>
        <taxon>Kineosporiaceae</taxon>
        <taxon>Kineococcus</taxon>
    </lineage>
</organism>
<dbReference type="OrthoDB" id="1780383at2"/>
<evidence type="ECO:0000313" key="2">
    <source>
        <dbReference type="EMBL" id="ABS03208.1"/>
    </source>
</evidence>
<proteinExistence type="predicted"/>
<dbReference type="eggNOG" id="ENOG502ZB9E">
    <property type="taxonomic scope" value="Bacteria"/>
</dbReference>
<evidence type="ECO:0000313" key="3">
    <source>
        <dbReference type="Proteomes" id="UP000001116"/>
    </source>
</evidence>
<dbReference type="STRING" id="266940.Krad_1722"/>
<evidence type="ECO:0008006" key="4">
    <source>
        <dbReference type="Google" id="ProtNLM"/>
    </source>
</evidence>
<dbReference type="EMBL" id="CP000750">
    <property type="protein sequence ID" value="ABS03208.1"/>
    <property type="molecule type" value="Genomic_DNA"/>
</dbReference>
<sequence>MVLAKASVVELVHDVLWPEWEQQRQHLDWIDRWARWVPDEIKLPRTATAEHKRLAELSNTPWLSLVVTTTAQCLGVDSLKSSRDIGRDLDPQERGPWRTWVMNRFDQRQNAIHRAALTYGTAYNKIMPGQDQRSGEPMAVMRGVSPRRMLALYRDPAEDDWAEYTIEVGSKGSDDLRLVEVMDDEAVYRVSLDASTGKIEYIDDSRHEVGVVPVVRYTNMLDLDGRSFGEVEPFIVVAARANKTLYDRLLVQHFSSWKIRTVAGMAKPEDDEEAARAKLQLRQDDLLVADDPDTKFGTLDETPLGGFLDAERQDRETLSAVSQTPSYAFGPLINLSADAISAAKAGQTQKVAERQKSFGSSHVQSARLAAAEEGDEDIARDVQLRVGWQDLEIRSISQAVDALGKAAQMLQVPPQALWSRIPGVEKSDVDEWAAMSRSSDPTTSMMDKLERQFGLGDE</sequence>